<accession>A0ABQ8J5S7</accession>
<dbReference type="EMBL" id="NJHN03000072">
    <property type="protein sequence ID" value="KAH9417836.1"/>
    <property type="molecule type" value="Genomic_DNA"/>
</dbReference>
<keyword evidence="2" id="KW-1185">Reference proteome</keyword>
<reference evidence="1 2" key="1">
    <citation type="journal article" date="2018" name="J. Allergy Clin. Immunol.">
        <title>High-quality assembly of Dermatophagoides pteronyssinus genome and transcriptome reveals a wide range of novel allergens.</title>
        <authorList>
            <person name="Liu X.Y."/>
            <person name="Yang K.Y."/>
            <person name="Wang M.Q."/>
            <person name="Kwok J.S."/>
            <person name="Zeng X."/>
            <person name="Yang Z."/>
            <person name="Xiao X.J."/>
            <person name="Lau C.P."/>
            <person name="Li Y."/>
            <person name="Huang Z.M."/>
            <person name="Ba J.G."/>
            <person name="Yim A.K."/>
            <person name="Ouyang C.Y."/>
            <person name="Ngai S.M."/>
            <person name="Chan T.F."/>
            <person name="Leung E.L."/>
            <person name="Liu L."/>
            <person name="Liu Z.G."/>
            <person name="Tsui S.K."/>
        </authorList>
    </citation>
    <scope>NUCLEOTIDE SEQUENCE [LARGE SCALE GENOMIC DNA]</scope>
    <source>
        <strain evidence="1">Derp</strain>
    </source>
</reference>
<dbReference type="Proteomes" id="UP000887458">
    <property type="component" value="Unassembled WGS sequence"/>
</dbReference>
<name>A0ABQ8J5S7_DERPT</name>
<evidence type="ECO:0000313" key="1">
    <source>
        <dbReference type="EMBL" id="KAH9417836.1"/>
    </source>
</evidence>
<proteinExistence type="predicted"/>
<sequence length="67" mass="7991">MIIPKHYYRFVIDRWVKNFQENNMMVVFVTFAAIDLEAIMNIVYEHRLKSIGNDYQAPGLSETKMIH</sequence>
<protein>
    <submittedName>
        <fullName evidence="1">Uncharacterized protein</fullName>
    </submittedName>
</protein>
<reference evidence="1 2" key="2">
    <citation type="journal article" date="2022" name="Mol. Biol. Evol.">
        <title>Comparative Genomics Reveals Insights into the Divergent Evolution of Astigmatic Mites and Household Pest Adaptations.</title>
        <authorList>
            <person name="Xiong Q."/>
            <person name="Wan A.T."/>
            <person name="Liu X."/>
            <person name="Fung C.S."/>
            <person name="Xiao X."/>
            <person name="Malainual N."/>
            <person name="Hou J."/>
            <person name="Wang L."/>
            <person name="Wang M."/>
            <person name="Yang K.Y."/>
            <person name="Cui Y."/>
            <person name="Leung E.L."/>
            <person name="Nong W."/>
            <person name="Shin S.K."/>
            <person name="Au S.W."/>
            <person name="Jeong K.Y."/>
            <person name="Chew F.T."/>
            <person name="Hui J.H."/>
            <person name="Leung T.F."/>
            <person name="Tungtrongchitr A."/>
            <person name="Zhong N."/>
            <person name="Liu Z."/>
            <person name="Tsui S.K."/>
        </authorList>
    </citation>
    <scope>NUCLEOTIDE SEQUENCE [LARGE SCALE GENOMIC DNA]</scope>
    <source>
        <strain evidence="1">Derp</strain>
    </source>
</reference>
<organism evidence="1 2">
    <name type="scientific">Dermatophagoides pteronyssinus</name>
    <name type="common">European house dust mite</name>
    <dbReference type="NCBI Taxonomy" id="6956"/>
    <lineage>
        <taxon>Eukaryota</taxon>
        <taxon>Metazoa</taxon>
        <taxon>Ecdysozoa</taxon>
        <taxon>Arthropoda</taxon>
        <taxon>Chelicerata</taxon>
        <taxon>Arachnida</taxon>
        <taxon>Acari</taxon>
        <taxon>Acariformes</taxon>
        <taxon>Sarcoptiformes</taxon>
        <taxon>Astigmata</taxon>
        <taxon>Psoroptidia</taxon>
        <taxon>Analgoidea</taxon>
        <taxon>Pyroglyphidae</taxon>
        <taxon>Dermatophagoidinae</taxon>
        <taxon>Dermatophagoides</taxon>
    </lineage>
</organism>
<gene>
    <name evidence="1" type="ORF">DERP_013096</name>
</gene>
<evidence type="ECO:0000313" key="2">
    <source>
        <dbReference type="Proteomes" id="UP000887458"/>
    </source>
</evidence>
<comment type="caution">
    <text evidence="1">The sequence shown here is derived from an EMBL/GenBank/DDBJ whole genome shotgun (WGS) entry which is preliminary data.</text>
</comment>